<dbReference type="AlphaFoldDB" id="A0A0M3JZR6"/>
<evidence type="ECO:0000256" key="1">
    <source>
        <dbReference type="SAM" id="MobiDB-lite"/>
    </source>
</evidence>
<evidence type="ECO:0000313" key="3">
    <source>
        <dbReference type="EMBL" id="VDK49712.1"/>
    </source>
</evidence>
<evidence type="ECO:0000313" key="5">
    <source>
        <dbReference type="WBParaSite" id="ASIM_0001401601-mRNA-1"/>
    </source>
</evidence>
<reference evidence="3 4" key="2">
    <citation type="submission" date="2018-11" db="EMBL/GenBank/DDBJ databases">
        <authorList>
            <consortium name="Pathogen Informatics"/>
        </authorList>
    </citation>
    <scope>NUCLEOTIDE SEQUENCE [LARGE SCALE GENOMIC DNA]</scope>
</reference>
<feature type="signal peptide" evidence="2">
    <location>
        <begin position="1"/>
        <end position="29"/>
    </location>
</feature>
<proteinExistence type="predicted"/>
<feature type="region of interest" description="Disordered" evidence="1">
    <location>
        <begin position="32"/>
        <end position="76"/>
    </location>
</feature>
<keyword evidence="2" id="KW-0732">Signal</keyword>
<reference evidence="5" key="1">
    <citation type="submission" date="2017-02" db="UniProtKB">
        <authorList>
            <consortium name="WormBaseParasite"/>
        </authorList>
    </citation>
    <scope>IDENTIFICATION</scope>
</reference>
<feature type="compositionally biased region" description="Gly residues" evidence="1">
    <location>
        <begin position="47"/>
        <end position="76"/>
    </location>
</feature>
<keyword evidence="4" id="KW-1185">Reference proteome</keyword>
<evidence type="ECO:0000313" key="4">
    <source>
        <dbReference type="Proteomes" id="UP000267096"/>
    </source>
</evidence>
<organism evidence="5">
    <name type="scientific">Anisakis simplex</name>
    <name type="common">Herring worm</name>
    <dbReference type="NCBI Taxonomy" id="6269"/>
    <lineage>
        <taxon>Eukaryota</taxon>
        <taxon>Metazoa</taxon>
        <taxon>Ecdysozoa</taxon>
        <taxon>Nematoda</taxon>
        <taxon>Chromadorea</taxon>
        <taxon>Rhabditida</taxon>
        <taxon>Spirurina</taxon>
        <taxon>Ascaridomorpha</taxon>
        <taxon>Ascaridoidea</taxon>
        <taxon>Anisakidae</taxon>
        <taxon>Anisakis</taxon>
        <taxon>Anisakis simplex complex</taxon>
    </lineage>
</organism>
<name>A0A0M3JZR6_ANISI</name>
<dbReference type="Proteomes" id="UP000267096">
    <property type="component" value="Unassembled WGS sequence"/>
</dbReference>
<evidence type="ECO:0000256" key="2">
    <source>
        <dbReference type="SAM" id="SignalP"/>
    </source>
</evidence>
<dbReference type="WBParaSite" id="ASIM_0001401601-mRNA-1">
    <property type="protein sequence ID" value="ASIM_0001401601-mRNA-1"/>
    <property type="gene ID" value="ASIM_0001401601"/>
</dbReference>
<protein>
    <submittedName>
        <fullName evidence="5">Secreted protein</fullName>
    </submittedName>
</protein>
<accession>A0A0M3JZR6</accession>
<gene>
    <name evidence="3" type="ORF">ASIM_LOCUS13444</name>
</gene>
<dbReference type="EMBL" id="UYRR01031393">
    <property type="protein sequence ID" value="VDK49712.1"/>
    <property type="molecule type" value="Genomic_DNA"/>
</dbReference>
<sequence length="105" mass="10919">MLVNFSAALMSWQTIFVFAIVAHLNASSGQGFMPQGGPGPEIPWWDSGGGGSPWGGSPWGGSPWGGSPWGGGWSPWMNGGGWNNPMGGGGWNYPFGPWGMGGGWY</sequence>
<feature type="chain" id="PRO_5043121116" evidence="2">
    <location>
        <begin position="30"/>
        <end position="105"/>
    </location>
</feature>